<gene>
    <name evidence="1" type="ORF">GN244_ATG12311</name>
    <name evidence="2" type="ORF">GN958_ATG00530</name>
</gene>
<dbReference type="Proteomes" id="UP000602510">
    <property type="component" value="Unassembled WGS sequence"/>
</dbReference>
<evidence type="ECO:0000313" key="2">
    <source>
        <dbReference type="EMBL" id="KAF4150322.1"/>
    </source>
</evidence>
<accession>A0A833WHX6</accession>
<dbReference type="AlphaFoldDB" id="A0A833WHX6"/>
<protein>
    <submittedName>
        <fullName evidence="1">Uncharacterized protein</fullName>
    </submittedName>
</protein>
<evidence type="ECO:0000313" key="1">
    <source>
        <dbReference type="EMBL" id="KAF4035645.1"/>
    </source>
</evidence>
<sequence length="114" mass="12657">MSLSAIAPRRSTPRCFIGQSRKFHSRAGAILKHVGPRADLSKFNVDQRTAITPEISERRGGETEAIFVAPEVSANFAAFRRRARTFFCHLTRKCFWQETTGANNALGGKFGEVS</sequence>
<dbReference type="EMBL" id="WSZM01000302">
    <property type="protein sequence ID" value="KAF4035645.1"/>
    <property type="molecule type" value="Genomic_DNA"/>
</dbReference>
<comment type="caution">
    <text evidence="1">The sequence shown here is derived from an EMBL/GenBank/DDBJ whole genome shotgun (WGS) entry which is preliminary data.</text>
</comment>
<reference evidence="1" key="1">
    <citation type="submission" date="2020-04" db="EMBL/GenBank/DDBJ databases">
        <title>Hybrid Assembly of Korean Phytophthora infestans isolates.</title>
        <authorList>
            <person name="Prokchorchik M."/>
            <person name="Lee Y."/>
            <person name="Seo J."/>
            <person name="Cho J.-H."/>
            <person name="Park Y.-E."/>
            <person name="Jang D.-C."/>
            <person name="Im J.-S."/>
            <person name="Choi J.-G."/>
            <person name="Park H.-J."/>
            <person name="Lee G.-B."/>
            <person name="Lee Y.-G."/>
            <person name="Hong S.-Y."/>
            <person name="Cho K."/>
            <person name="Sohn K.H."/>
        </authorList>
    </citation>
    <scope>NUCLEOTIDE SEQUENCE</scope>
    <source>
        <strain evidence="1">KR_1_A1</strain>
        <strain evidence="2">KR_2_A2</strain>
    </source>
</reference>
<keyword evidence="3" id="KW-1185">Reference proteome</keyword>
<organism evidence="1 3">
    <name type="scientific">Phytophthora infestans</name>
    <name type="common">Potato late blight agent</name>
    <name type="synonym">Botrytis infestans</name>
    <dbReference type="NCBI Taxonomy" id="4787"/>
    <lineage>
        <taxon>Eukaryota</taxon>
        <taxon>Sar</taxon>
        <taxon>Stramenopiles</taxon>
        <taxon>Oomycota</taxon>
        <taxon>Peronosporomycetes</taxon>
        <taxon>Peronosporales</taxon>
        <taxon>Peronosporaceae</taxon>
        <taxon>Phytophthora</taxon>
    </lineage>
</organism>
<name>A0A833WHX6_PHYIN</name>
<evidence type="ECO:0000313" key="3">
    <source>
        <dbReference type="Proteomes" id="UP000602510"/>
    </source>
</evidence>
<proteinExistence type="predicted"/>
<dbReference type="Proteomes" id="UP000704712">
    <property type="component" value="Unassembled WGS sequence"/>
</dbReference>
<dbReference type="EMBL" id="JAACNO010000087">
    <property type="protein sequence ID" value="KAF4150322.1"/>
    <property type="molecule type" value="Genomic_DNA"/>
</dbReference>